<name>A0A183BJF1_GLOPA</name>
<reference evidence="1" key="2">
    <citation type="submission" date="2014-05" db="EMBL/GenBank/DDBJ databases">
        <title>The genome and life-stage specific transcriptomes of Globodera pallida elucidate key aspects of plant parasitism by a cyst nematode.</title>
        <authorList>
            <person name="Cotton J.A."/>
            <person name="Lilley C.J."/>
            <person name="Jones L.M."/>
            <person name="Kikuchi T."/>
            <person name="Reid A.J."/>
            <person name="Thorpe P."/>
            <person name="Tsai I.J."/>
            <person name="Beasley H."/>
            <person name="Blok V."/>
            <person name="Cock P.J.A."/>
            <person name="Van den Akker S.E."/>
            <person name="Holroyd N."/>
            <person name="Hunt M."/>
            <person name="Mantelin S."/>
            <person name="Naghra H."/>
            <person name="Pain A."/>
            <person name="Palomares-Rius J.E."/>
            <person name="Zarowiecki M."/>
            <person name="Berriman M."/>
            <person name="Jones J.T."/>
            <person name="Urwin P.E."/>
        </authorList>
    </citation>
    <scope>NUCLEOTIDE SEQUENCE [LARGE SCALE GENOMIC DNA]</scope>
    <source>
        <strain evidence="1">Lindley</strain>
    </source>
</reference>
<sequence>MLARHSEPRDNHECIQSLRYQGKYPLGIVEILQDGWKWGITEANANKWSESQKCYNDVSCETYRCKDGDGKEKFVLNACAREKITDAKSTKCTLHDELGLYCNNPDNPVCSQCYGTKCNENRINLKVPEVVTKKPPKGKFCALSFRYAKDYKPRSNLSALKKLVMSTKMVVNINKNYTQGCQTATASCQTYHCKDENENDQFTYNACAEGANDGENKCNEPELDKFCAAPLKSRCEYCTDGYKCNSAKIDLEIIKKPPSATTNEVKWHLD</sequence>
<dbReference type="AlphaFoldDB" id="A0A183BJF1"/>
<keyword evidence="1" id="KW-1185">Reference proteome</keyword>
<reference evidence="1" key="1">
    <citation type="submission" date="2013-12" db="EMBL/GenBank/DDBJ databases">
        <authorList>
            <person name="Aslett M."/>
        </authorList>
    </citation>
    <scope>NUCLEOTIDE SEQUENCE [LARGE SCALE GENOMIC DNA]</scope>
    <source>
        <strain evidence="1">Lindley</strain>
    </source>
</reference>
<dbReference type="WBParaSite" id="GPLIN_000073000">
    <property type="protein sequence ID" value="GPLIN_000073000"/>
    <property type="gene ID" value="GPLIN_000073000"/>
</dbReference>
<dbReference type="Proteomes" id="UP000050741">
    <property type="component" value="Unassembled WGS sequence"/>
</dbReference>
<accession>A0A183BJF1</accession>
<evidence type="ECO:0000313" key="1">
    <source>
        <dbReference type="Proteomes" id="UP000050741"/>
    </source>
</evidence>
<reference evidence="2" key="3">
    <citation type="submission" date="2016-06" db="UniProtKB">
        <authorList>
            <consortium name="WormBaseParasite"/>
        </authorList>
    </citation>
    <scope>IDENTIFICATION</scope>
</reference>
<evidence type="ECO:0000313" key="2">
    <source>
        <dbReference type="WBParaSite" id="GPLIN_000073000"/>
    </source>
</evidence>
<proteinExistence type="predicted"/>
<organism evidence="1 2">
    <name type="scientific">Globodera pallida</name>
    <name type="common">Potato cyst nematode worm</name>
    <name type="synonym">Heterodera pallida</name>
    <dbReference type="NCBI Taxonomy" id="36090"/>
    <lineage>
        <taxon>Eukaryota</taxon>
        <taxon>Metazoa</taxon>
        <taxon>Ecdysozoa</taxon>
        <taxon>Nematoda</taxon>
        <taxon>Chromadorea</taxon>
        <taxon>Rhabditida</taxon>
        <taxon>Tylenchina</taxon>
        <taxon>Tylenchomorpha</taxon>
        <taxon>Tylenchoidea</taxon>
        <taxon>Heteroderidae</taxon>
        <taxon>Heteroderinae</taxon>
        <taxon>Globodera</taxon>
    </lineage>
</organism>
<protein>
    <submittedName>
        <fullName evidence="2">SCP domain-containing protein</fullName>
    </submittedName>
</protein>